<comment type="caution">
    <text evidence="1">The sequence shown here is derived from an EMBL/GenBank/DDBJ whole genome shotgun (WGS) entry which is preliminary data.</text>
</comment>
<name>A0ABX0IZH7_9BACL</name>
<proteinExistence type="predicted"/>
<protein>
    <recommendedName>
        <fullName evidence="3">Glycosyl hydrolase family 32 N-terminal domain-containing protein</fullName>
    </recommendedName>
</protein>
<sequence>MNPRATLGKWKRAMVRSGRYVSWRARRMLHHGDTHLPIPIVIPTYDGSGQSVHPSVLYFPQTRGGHRYWMAFTPYPNGNDQLENPSIAVSNDGIHWSVPAGIQNPLVHSPGTSADYLSDPNLFMHGDHMYMIYREYIRSVTPFEERWFIMRSEDGLSWETPVQLTYSQASIQVSACILHDGSQFVMYFVTYTKGAFQAIQKMVCLGDPMCKEQWSEPHDTQLTGLPSGVYPWHIDVALQPDSGWDMLLTTCTEIGGINCRLHYAYSKDGDHWKTTAEPFIQPLHPLENSLHYKACMIRMERQRYHLWYSAMDVWGKWHTLFLPVWKGHNNLLAAVDTKSK</sequence>
<evidence type="ECO:0000313" key="2">
    <source>
        <dbReference type="Proteomes" id="UP001165962"/>
    </source>
</evidence>
<dbReference type="SUPFAM" id="SSF75005">
    <property type="entry name" value="Arabinanase/levansucrase/invertase"/>
    <property type="match status" value="2"/>
</dbReference>
<dbReference type="Proteomes" id="UP001165962">
    <property type="component" value="Unassembled WGS sequence"/>
</dbReference>
<evidence type="ECO:0000313" key="1">
    <source>
        <dbReference type="EMBL" id="NHN29384.1"/>
    </source>
</evidence>
<reference evidence="1" key="1">
    <citation type="submission" date="2020-03" db="EMBL/GenBank/DDBJ databases">
        <title>Draft sequencing of Paenibacilllus sp. S3N08.</title>
        <authorList>
            <person name="Kim D.-U."/>
        </authorList>
    </citation>
    <scope>NUCLEOTIDE SEQUENCE</scope>
    <source>
        <strain evidence="1">S3N08</strain>
    </source>
</reference>
<keyword evidence="2" id="KW-1185">Reference proteome</keyword>
<gene>
    <name evidence="1" type="ORF">G9U52_06015</name>
</gene>
<dbReference type="RefSeq" id="WP_166147292.1">
    <property type="nucleotide sequence ID" value="NZ_JAAOIW010000002.1"/>
</dbReference>
<organism evidence="1 2">
    <name type="scientific">Paenibacillus agricola</name>
    <dbReference type="NCBI Taxonomy" id="2716264"/>
    <lineage>
        <taxon>Bacteria</taxon>
        <taxon>Bacillati</taxon>
        <taxon>Bacillota</taxon>
        <taxon>Bacilli</taxon>
        <taxon>Bacillales</taxon>
        <taxon>Paenibacillaceae</taxon>
        <taxon>Paenibacillus</taxon>
    </lineage>
</organism>
<dbReference type="Gene3D" id="2.115.10.20">
    <property type="entry name" value="Glycosyl hydrolase domain, family 43"/>
    <property type="match status" value="2"/>
</dbReference>
<evidence type="ECO:0008006" key="3">
    <source>
        <dbReference type="Google" id="ProtNLM"/>
    </source>
</evidence>
<dbReference type="InterPro" id="IPR023296">
    <property type="entry name" value="Glyco_hydro_beta-prop_sf"/>
</dbReference>
<accession>A0ABX0IZH7</accession>
<dbReference type="EMBL" id="JAAOIW010000002">
    <property type="protein sequence ID" value="NHN29384.1"/>
    <property type="molecule type" value="Genomic_DNA"/>
</dbReference>